<protein>
    <submittedName>
        <fullName evidence="4">Neuronal membrane glycoprotein M6-b isoform X1</fullName>
    </submittedName>
</protein>
<feature type="compositionally biased region" description="Basic and acidic residues" evidence="1">
    <location>
        <begin position="57"/>
        <end position="72"/>
    </location>
</feature>
<dbReference type="Gene3D" id="1.10.287.3160">
    <property type="match status" value="1"/>
</dbReference>
<dbReference type="Proteomes" id="UP001652622">
    <property type="component" value="Unplaced"/>
</dbReference>
<feature type="compositionally biased region" description="Polar residues" evidence="1">
    <location>
        <begin position="203"/>
        <end position="218"/>
    </location>
</feature>
<dbReference type="Pfam" id="PF11560">
    <property type="entry name" value="LAP2alpha"/>
    <property type="match status" value="1"/>
</dbReference>
<proteinExistence type="predicted"/>
<feature type="region of interest" description="Disordered" evidence="1">
    <location>
        <begin position="556"/>
        <end position="586"/>
    </location>
</feature>
<name>A0ABM3Z2T0_PANGU</name>
<gene>
    <name evidence="4" type="primary">GPM6B</name>
</gene>
<dbReference type="RefSeq" id="XP_060542672.1">
    <property type="nucleotide sequence ID" value="XM_060686689.1"/>
</dbReference>
<sequence length="586" mass="64428">MADAILKTASRAHKSKGKRTQEPDPEEGPSGIQNNKKAKHHRSSRVTEKPPPSSSKHSKDEERRHKAMERAFQKASSHQASVPQPATAPSGTGQEVLRQPPSVPPLSPDRSLQEDVPSFTEAASVFPTVQEQAVPDQGPDLLLQGEVPQIEAQIKATAPASSNLEQVLSPALASLIADSIGKGIAQGLQERASSRISEYLEDQASSLRSQPLDGNSQGQERQRSPSRDSQSSISLEEEAIIDQELSEDEGLEPDQPSFVGLFCPQMFQSLLFKAQMTTRLGIPTSKPKDSSNIIDSMANLFEEPAVAAETIPAPKLFSDVLQRQWKFPSSGPSPNSLDKKFYNLASEYANLLQIPTVDAPVLALASPSPVLGPPEESLPPEDRKTERSLIKGHQASAWSVQAASAASFFNRASILWLKQLQSRLPASEVRAHQDINKIMAAVEFSADATLNAARFSAKAIGSTVTSRCLLWLKHWQADVRNKWRLASSSYAGDKLFGAALDPLLIETRDHRKVLPALSQRSDFRQVQSFRSSSFRSSDTGSYHQWYQCSYPTRGPAFQDNQVRQGPHYPPRRFPRGGRGRPFRRAR</sequence>
<reference evidence="4" key="1">
    <citation type="submission" date="2025-08" db="UniProtKB">
        <authorList>
            <consortium name="RefSeq"/>
        </authorList>
    </citation>
    <scope>IDENTIFICATION</scope>
    <source>
        <tissue evidence="4">Blood</tissue>
    </source>
</reference>
<feature type="region of interest" description="Disordered" evidence="1">
    <location>
        <begin position="1"/>
        <end position="118"/>
    </location>
</feature>
<feature type="compositionally biased region" description="Polar residues" evidence="1">
    <location>
        <begin position="74"/>
        <end position="93"/>
    </location>
</feature>
<dbReference type="InterPro" id="IPR021623">
    <property type="entry name" value="LAP2alpha_C"/>
</dbReference>
<feature type="domain" description="Lamina-associated polypeptide 2 alpha C-terminal" evidence="2">
    <location>
        <begin position="336"/>
        <end position="499"/>
    </location>
</feature>
<evidence type="ECO:0000313" key="4">
    <source>
        <dbReference type="RefSeq" id="XP_060542672.1"/>
    </source>
</evidence>
<accession>A0ABM3Z2T0</accession>
<feature type="region of interest" description="Disordered" evidence="1">
    <location>
        <begin position="200"/>
        <end position="234"/>
    </location>
</feature>
<organism evidence="3 4">
    <name type="scientific">Pantherophis guttatus</name>
    <name type="common">Corn snake</name>
    <name type="synonym">Elaphe guttata</name>
    <dbReference type="NCBI Taxonomy" id="94885"/>
    <lineage>
        <taxon>Eukaryota</taxon>
        <taxon>Metazoa</taxon>
        <taxon>Chordata</taxon>
        <taxon>Craniata</taxon>
        <taxon>Vertebrata</taxon>
        <taxon>Euteleostomi</taxon>
        <taxon>Lepidosauria</taxon>
        <taxon>Squamata</taxon>
        <taxon>Bifurcata</taxon>
        <taxon>Unidentata</taxon>
        <taxon>Episquamata</taxon>
        <taxon>Toxicofera</taxon>
        <taxon>Serpentes</taxon>
        <taxon>Colubroidea</taxon>
        <taxon>Colubridae</taxon>
        <taxon>Colubrinae</taxon>
        <taxon>Pantherophis</taxon>
    </lineage>
</organism>
<evidence type="ECO:0000313" key="3">
    <source>
        <dbReference type="Proteomes" id="UP001652622"/>
    </source>
</evidence>
<feature type="compositionally biased region" description="Basic residues" evidence="1">
    <location>
        <begin position="569"/>
        <end position="586"/>
    </location>
</feature>
<evidence type="ECO:0000256" key="1">
    <source>
        <dbReference type="SAM" id="MobiDB-lite"/>
    </source>
</evidence>
<evidence type="ECO:0000259" key="2">
    <source>
        <dbReference type="Pfam" id="PF11560"/>
    </source>
</evidence>
<keyword evidence="3" id="KW-1185">Reference proteome</keyword>
<dbReference type="GeneID" id="117675995"/>